<sequence>MAKLVNVAILVFPGVQSLDVSGPLDVFAEANGYLPRDAGYRLTLVGSDTSPFRASNGMLLSADISYADVAAEFDLVLVAGGPHLSKSEPEPGLIEALLRLIAGSEHYGSICSGTFVLGHAGLLRGRSVTTHWQDAQALADQFPEAQVDFDRIFIRDGALVTSAGVTAGIDLALAIVNEDHGAAVALAVAKRLVVVAQRQGGQSQFSPYLAAPPRDDSLIAKVYAHVIANLRERLSVGDLAAIAGTSPRSLARAFEQDANSTPGEFVEQARIDAARNMLEASDLPLKSVAFECGFGSMQRMRLVFSRQLGVTPSQYRASFKKPSG</sequence>
<dbReference type="InterPro" id="IPR029062">
    <property type="entry name" value="Class_I_gatase-like"/>
</dbReference>
<dbReference type="SUPFAM" id="SSF52317">
    <property type="entry name" value="Class I glutamine amidotransferase-like"/>
    <property type="match status" value="1"/>
</dbReference>
<dbReference type="GO" id="GO:0043565">
    <property type="term" value="F:sequence-specific DNA binding"/>
    <property type="evidence" value="ECO:0007669"/>
    <property type="project" value="InterPro"/>
</dbReference>
<dbReference type="AlphaFoldDB" id="A0A2W4D353"/>
<dbReference type="GO" id="GO:0003700">
    <property type="term" value="F:DNA-binding transcription factor activity"/>
    <property type="evidence" value="ECO:0007669"/>
    <property type="project" value="InterPro"/>
</dbReference>
<keyword evidence="2" id="KW-0804">Transcription</keyword>
<protein>
    <submittedName>
        <fullName evidence="4">AraC family transcriptional regulator</fullName>
    </submittedName>
</protein>
<dbReference type="OrthoDB" id="9793422at2"/>
<dbReference type="InterPro" id="IPR009057">
    <property type="entry name" value="Homeodomain-like_sf"/>
</dbReference>
<dbReference type="PROSITE" id="PS01124">
    <property type="entry name" value="HTH_ARAC_FAMILY_2"/>
    <property type="match status" value="1"/>
</dbReference>
<comment type="caution">
    <text evidence="4">The sequence shown here is derived from an EMBL/GenBank/DDBJ whole genome shotgun (WGS) entry which is preliminary data.</text>
</comment>
<dbReference type="RefSeq" id="WP_111158587.1">
    <property type="nucleotide sequence ID" value="NZ_PCDP01000001.1"/>
</dbReference>
<dbReference type="CDD" id="cd03137">
    <property type="entry name" value="GATase1_AraC_1"/>
    <property type="match status" value="1"/>
</dbReference>
<dbReference type="InterPro" id="IPR052158">
    <property type="entry name" value="INH-QAR"/>
</dbReference>
<gene>
    <name evidence="4" type="ORF">CPY51_03265</name>
</gene>
<dbReference type="EMBL" id="PCDP01000001">
    <property type="protein sequence ID" value="PZM17258.1"/>
    <property type="molecule type" value="Genomic_DNA"/>
</dbReference>
<dbReference type="PANTHER" id="PTHR43130:SF3">
    <property type="entry name" value="HTH-TYPE TRANSCRIPTIONAL REGULATOR RV1931C"/>
    <property type="match status" value="1"/>
</dbReference>
<keyword evidence="1" id="KW-0805">Transcription regulation</keyword>
<evidence type="ECO:0000313" key="4">
    <source>
        <dbReference type="EMBL" id="PZM17258.1"/>
    </source>
</evidence>
<accession>A0A2W4D353</accession>
<dbReference type="Gene3D" id="3.40.50.880">
    <property type="match status" value="1"/>
</dbReference>
<reference evidence="4 5" key="1">
    <citation type="journal article" date="2018" name="Sci. Rep.">
        <title>Rhizobium tumorigenes sp. nov., a novel plant tumorigenic bacterium isolated from cane gall tumors on thornless blackberry.</title>
        <authorList>
            <person name="Kuzmanovi N."/>
            <person name="Smalla K."/>
            <person name="Gronow S."/>
            <person name="PuBawska J."/>
        </authorList>
    </citation>
    <scope>NUCLEOTIDE SEQUENCE [LARGE SCALE GENOMIC DNA]</scope>
    <source>
        <strain evidence="4 5">CCBAU 85046</strain>
    </source>
</reference>
<dbReference type="Proteomes" id="UP000248925">
    <property type="component" value="Unassembled WGS sequence"/>
</dbReference>
<evidence type="ECO:0000256" key="2">
    <source>
        <dbReference type="ARBA" id="ARBA00023163"/>
    </source>
</evidence>
<dbReference type="SUPFAM" id="SSF46689">
    <property type="entry name" value="Homeodomain-like"/>
    <property type="match status" value="2"/>
</dbReference>
<name>A0A2W4D353_9HYPH</name>
<evidence type="ECO:0000259" key="3">
    <source>
        <dbReference type="PROSITE" id="PS01124"/>
    </source>
</evidence>
<dbReference type="PANTHER" id="PTHR43130">
    <property type="entry name" value="ARAC-FAMILY TRANSCRIPTIONAL REGULATOR"/>
    <property type="match status" value="1"/>
</dbReference>
<dbReference type="InterPro" id="IPR002818">
    <property type="entry name" value="DJ-1/PfpI"/>
</dbReference>
<evidence type="ECO:0000313" key="5">
    <source>
        <dbReference type="Proteomes" id="UP000248925"/>
    </source>
</evidence>
<keyword evidence="5" id="KW-1185">Reference proteome</keyword>
<dbReference type="InterPro" id="IPR018060">
    <property type="entry name" value="HTH_AraC"/>
</dbReference>
<evidence type="ECO:0000256" key="1">
    <source>
        <dbReference type="ARBA" id="ARBA00023015"/>
    </source>
</evidence>
<dbReference type="Gene3D" id="1.10.10.60">
    <property type="entry name" value="Homeodomain-like"/>
    <property type="match status" value="1"/>
</dbReference>
<feature type="domain" description="HTH araC/xylS-type" evidence="3">
    <location>
        <begin position="220"/>
        <end position="318"/>
    </location>
</feature>
<organism evidence="4 5">
    <name type="scientific">Rhizobium tubonense</name>
    <dbReference type="NCBI Taxonomy" id="484088"/>
    <lineage>
        <taxon>Bacteria</taxon>
        <taxon>Pseudomonadati</taxon>
        <taxon>Pseudomonadota</taxon>
        <taxon>Alphaproteobacteria</taxon>
        <taxon>Hyphomicrobiales</taxon>
        <taxon>Rhizobiaceae</taxon>
        <taxon>Rhizobium/Agrobacterium group</taxon>
        <taxon>Rhizobium</taxon>
    </lineage>
</organism>
<dbReference type="SMART" id="SM00342">
    <property type="entry name" value="HTH_ARAC"/>
    <property type="match status" value="1"/>
</dbReference>
<dbReference type="Pfam" id="PF12833">
    <property type="entry name" value="HTH_18"/>
    <property type="match status" value="1"/>
</dbReference>
<dbReference type="Pfam" id="PF01965">
    <property type="entry name" value="DJ-1_PfpI"/>
    <property type="match status" value="1"/>
</dbReference>
<proteinExistence type="predicted"/>